<name>A0A8B8LGT4_ABRPR</name>
<feature type="domain" description="GAG-pre-integrase" evidence="1">
    <location>
        <begin position="36"/>
        <end position="102"/>
    </location>
</feature>
<dbReference type="RefSeq" id="XP_027355307.1">
    <property type="nucleotide sequence ID" value="XM_027499506.1"/>
</dbReference>
<keyword evidence="2" id="KW-1185">Reference proteome</keyword>
<protein>
    <submittedName>
        <fullName evidence="3">Uncharacterized protein LOC113865129</fullName>
    </submittedName>
</protein>
<evidence type="ECO:0000313" key="2">
    <source>
        <dbReference type="Proteomes" id="UP000694853"/>
    </source>
</evidence>
<reference evidence="2" key="1">
    <citation type="journal article" date="2019" name="Toxins">
        <title>Detection of Abrin-Like and Prepropulchellin-Like Toxin Genes and Transcripts Using Whole Genome Sequencing and Full-Length Transcript Sequencing of Abrus precatorius.</title>
        <authorList>
            <person name="Hovde B.T."/>
            <person name="Daligault H.E."/>
            <person name="Hanschen E.R."/>
            <person name="Kunde Y.A."/>
            <person name="Johnson M.B."/>
            <person name="Starkenburg S.R."/>
            <person name="Johnson S.L."/>
        </authorList>
    </citation>
    <scope>NUCLEOTIDE SEQUENCE [LARGE SCALE GENOMIC DNA]</scope>
</reference>
<sequence>MFDDLGYSTKTQHGVLKISKGSLVIVKGNKDKNNCLFILDYFVVTAHVSLASNTLFDKTKLWHLRLGHVSENDLVELEKQNLLNGDKLDKLDFCDHCVLEKSQMVRFGTGTHVSTRPFEYVHSDL</sequence>
<dbReference type="Proteomes" id="UP000694853">
    <property type="component" value="Unplaced"/>
</dbReference>
<organism evidence="2 3">
    <name type="scientific">Abrus precatorius</name>
    <name type="common">Indian licorice</name>
    <name type="synonym">Glycine abrus</name>
    <dbReference type="NCBI Taxonomy" id="3816"/>
    <lineage>
        <taxon>Eukaryota</taxon>
        <taxon>Viridiplantae</taxon>
        <taxon>Streptophyta</taxon>
        <taxon>Embryophyta</taxon>
        <taxon>Tracheophyta</taxon>
        <taxon>Spermatophyta</taxon>
        <taxon>Magnoliopsida</taxon>
        <taxon>eudicotyledons</taxon>
        <taxon>Gunneridae</taxon>
        <taxon>Pentapetalae</taxon>
        <taxon>rosids</taxon>
        <taxon>fabids</taxon>
        <taxon>Fabales</taxon>
        <taxon>Fabaceae</taxon>
        <taxon>Papilionoideae</taxon>
        <taxon>50 kb inversion clade</taxon>
        <taxon>NPAAA clade</taxon>
        <taxon>indigoferoid/millettioid clade</taxon>
        <taxon>Abreae</taxon>
        <taxon>Abrus</taxon>
    </lineage>
</organism>
<reference evidence="3" key="2">
    <citation type="submission" date="2025-08" db="UniProtKB">
        <authorList>
            <consortium name="RefSeq"/>
        </authorList>
    </citation>
    <scope>IDENTIFICATION</scope>
    <source>
        <tissue evidence="3">Young leaves</tissue>
    </source>
</reference>
<dbReference type="OrthoDB" id="1422884at2759"/>
<gene>
    <name evidence="3" type="primary">LOC113865129</name>
</gene>
<dbReference type="GeneID" id="113865129"/>
<accession>A0A8B8LGT4</accession>
<evidence type="ECO:0000313" key="3">
    <source>
        <dbReference type="RefSeq" id="XP_027355307.1"/>
    </source>
</evidence>
<dbReference type="Pfam" id="PF13976">
    <property type="entry name" value="gag_pre-integrs"/>
    <property type="match status" value="1"/>
</dbReference>
<dbReference type="AlphaFoldDB" id="A0A8B8LGT4"/>
<dbReference type="InterPro" id="IPR025724">
    <property type="entry name" value="GAG-pre-integrase_dom"/>
</dbReference>
<evidence type="ECO:0000259" key="1">
    <source>
        <dbReference type="Pfam" id="PF13976"/>
    </source>
</evidence>
<proteinExistence type="predicted"/>
<dbReference type="KEGG" id="aprc:113865129"/>